<dbReference type="InterPro" id="IPR001878">
    <property type="entry name" value="Znf_CCHC"/>
</dbReference>
<dbReference type="SMART" id="SM00343">
    <property type="entry name" value="ZnF_C2HC"/>
    <property type="match status" value="1"/>
</dbReference>
<feature type="domain" description="CCHC-type" evidence="12">
    <location>
        <begin position="219"/>
        <end position="234"/>
    </location>
</feature>
<keyword evidence="6" id="KW-0862">Zinc</keyword>
<comment type="similarity">
    <text evidence="2">Belongs to the ZCCHC8 family.</text>
</comment>
<comment type="caution">
    <text evidence="13">The sequence shown here is derived from an EMBL/GenBank/DDBJ whole genome shotgun (WGS) entry which is preliminary data.</text>
</comment>
<sequence length="747" mass="83307">MAEVDFGDSELFEQLDESAPPTVPTHIRFTCNDEEEQDETSQLSSRLEECGDHIQRLTEENKGLRRKLNIMARPSGMHIEDANMDGPALQVLYANNIISKQCRQEIEDCICNLILKHQNPSNEKRTSIIQMKPQNSAFAMDEDLQKSSSSSVKKTTEAFKVVGSVLYFTTFSVDRLGQPLLNENPQLTDGWDVPTYQQVFNQVVGTDIEMKEKRPKSMCFNCASSGHQLRDCPKPKDMAAINERRKEFNQNSNQSMQSNQRYHADEVEERFAKYKPGVMSEELLTALGIEGNTLPPLIYRMRQMGYPPGWLKEAEMEDSGLMMYDGNVSNEGNTKDNSQNISYDVSKLVDFPGFNVSAPHTMKDEFMQYGSIPMQTNHMKQNYAAYLSSNFPMPGATSNKRHHESESSPHQKKRTRPSPDQNSDRSSDMDIESDPGTPYYQGPGDFQFQTPLPPGSPCYDSPPPLPLGTPPSTPTPPPLPKGTPPPTPTNGSPALRRRSWVVVDETVPATEDELSLEELEEQQRLIWAALENADTATNSDSETPVVGTPVPSSPSVSIPHVDTETEEVDETMDTTTPAETCPSSEIQKKPMVQEIKAQTPEPVKAQEEILQSPVPIKSQDDSPQSPEPIKCQDDSRQSPEPIKCQDDSRQSPEPIKCQDDSRQSPAPIKCQDDSRQIPDLDPSNAGDCASPQHDDKISAVPHRSRFAAGIVQFEDTPEYTEVAEATGTYLKIRDLLKSSPRSIAKKK</sequence>
<dbReference type="PANTHER" id="PTHR13316">
    <property type="entry name" value="ZINC FINGER, CCHC DOMAIN CONTAINING 8"/>
    <property type="match status" value="1"/>
</dbReference>
<keyword evidence="7" id="KW-0539">Nucleus</keyword>
<keyword evidence="4" id="KW-0479">Metal-binding</keyword>
<dbReference type="Pfam" id="PF00098">
    <property type="entry name" value="zf-CCHC"/>
    <property type="match status" value="1"/>
</dbReference>
<evidence type="ECO:0000313" key="13">
    <source>
        <dbReference type="EMBL" id="KAK5910271.1"/>
    </source>
</evidence>
<proteinExistence type="inferred from homology"/>
<evidence type="ECO:0000256" key="11">
    <source>
        <dbReference type="SAM" id="MobiDB-lite"/>
    </source>
</evidence>
<dbReference type="GO" id="GO:0008270">
    <property type="term" value="F:zinc ion binding"/>
    <property type="evidence" value="ECO:0007669"/>
    <property type="project" value="UniProtKB-KW"/>
</dbReference>
<dbReference type="SUPFAM" id="SSF57756">
    <property type="entry name" value="Retrovirus zinc finger-like domains"/>
    <property type="match status" value="1"/>
</dbReference>
<dbReference type="InterPro" id="IPR052115">
    <property type="entry name" value="NEXT_complex_subunit_ZCCHC8"/>
</dbReference>
<gene>
    <name evidence="13" type="ORF">CesoFtcFv8_004121</name>
</gene>
<dbReference type="InterPro" id="IPR006568">
    <property type="entry name" value="PSP_pro-rich"/>
</dbReference>
<evidence type="ECO:0000259" key="12">
    <source>
        <dbReference type="PROSITE" id="PS50158"/>
    </source>
</evidence>
<organism evidence="13 14">
    <name type="scientific">Champsocephalus esox</name>
    <name type="common">pike icefish</name>
    <dbReference type="NCBI Taxonomy" id="159716"/>
    <lineage>
        <taxon>Eukaryota</taxon>
        <taxon>Metazoa</taxon>
        <taxon>Chordata</taxon>
        <taxon>Craniata</taxon>
        <taxon>Vertebrata</taxon>
        <taxon>Euteleostomi</taxon>
        <taxon>Actinopterygii</taxon>
        <taxon>Neopterygii</taxon>
        <taxon>Teleostei</taxon>
        <taxon>Neoteleostei</taxon>
        <taxon>Acanthomorphata</taxon>
        <taxon>Eupercaria</taxon>
        <taxon>Perciformes</taxon>
        <taxon>Notothenioidei</taxon>
        <taxon>Channichthyidae</taxon>
        <taxon>Champsocephalus</taxon>
    </lineage>
</organism>
<dbReference type="AlphaFoldDB" id="A0AAN8CTU2"/>
<comment type="subcellular location">
    <subcellularLocation>
        <location evidence="1">Nucleus</location>
        <location evidence="1">Nucleoplasm</location>
    </subcellularLocation>
</comment>
<evidence type="ECO:0000256" key="6">
    <source>
        <dbReference type="ARBA" id="ARBA00022833"/>
    </source>
</evidence>
<dbReference type="GO" id="GO:0005654">
    <property type="term" value="C:nucleoplasm"/>
    <property type="evidence" value="ECO:0007669"/>
    <property type="project" value="UniProtKB-SubCell"/>
</dbReference>
<evidence type="ECO:0000313" key="14">
    <source>
        <dbReference type="Proteomes" id="UP001335648"/>
    </source>
</evidence>
<accession>A0AAN8CTU2</accession>
<keyword evidence="5 10" id="KW-0863">Zinc-finger</keyword>
<dbReference type="Gene3D" id="4.10.60.10">
    <property type="entry name" value="Zinc finger, CCHC-type"/>
    <property type="match status" value="1"/>
</dbReference>
<comment type="function">
    <text evidence="9">Scaffolding subunit of the trimeric nuclear exosome targeting (NEXT) complex that is involved in the surveillance and turnover of aberrant transcripts and non-coding RNAs. NEXT functions as an RNA exosome cofactor that directs a subset of non-coding short-lived RNAs for exosomal degradation. May be involved in pre-mRNA splicing. It is required for 3'-end maturation of telomerase RNA component (TERC), TERC 3'-end targeting to the nuclear RNA exosome, and for telomerase function.</text>
</comment>
<evidence type="ECO:0000256" key="7">
    <source>
        <dbReference type="ARBA" id="ARBA00023242"/>
    </source>
</evidence>
<dbReference type="InterPro" id="IPR036875">
    <property type="entry name" value="Znf_CCHC_sf"/>
</dbReference>
<feature type="region of interest" description="Disordered" evidence="11">
    <location>
        <begin position="535"/>
        <end position="696"/>
    </location>
</feature>
<evidence type="ECO:0000256" key="5">
    <source>
        <dbReference type="ARBA" id="ARBA00022771"/>
    </source>
</evidence>
<dbReference type="Proteomes" id="UP001335648">
    <property type="component" value="Unassembled WGS sequence"/>
</dbReference>
<feature type="region of interest" description="Disordered" evidence="11">
    <location>
        <begin position="390"/>
        <end position="499"/>
    </location>
</feature>
<dbReference type="GO" id="GO:0071013">
    <property type="term" value="C:catalytic step 2 spliceosome"/>
    <property type="evidence" value="ECO:0007669"/>
    <property type="project" value="TreeGrafter"/>
</dbReference>
<dbReference type="GO" id="GO:0003723">
    <property type="term" value="F:RNA binding"/>
    <property type="evidence" value="ECO:0007669"/>
    <property type="project" value="TreeGrafter"/>
</dbReference>
<evidence type="ECO:0000256" key="10">
    <source>
        <dbReference type="PROSITE-ProRule" id="PRU00047"/>
    </source>
</evidence>
<evidence type="ECO:0000256" key="8">
    <source>
        <dbReference type="ARBA" id="ARBA00032546"/>
    </source>
</evidence>
<evidence type="ECO:0000256" key="1">
    <source>
        <dbReference type="ARBA" id="ARBA00004642"/>
    </source>
</evidence>
<evidence type="ECO:0000256" key="2">
    <source>
        <dbReference type="ARBA" id="ARBA00007497"/>
    </source>
</evidence>
<dbReference type="SMART" id="SM00581">
    <property type="entry name" value="PSP"/>
    <property type="match status" value="1"/>
</dbReference>
<reference evidence="13 14" key="1">
    <citation type="journal article" date="2023" name="Mol. Biol. Evol.">
        <title>Genomics of Secondarily Temperate Adaptation in the Only Non-Antarctic Icefish.</title>
        <authorList>
            <person name="Rivera-Colon A.G."/>
            <person name="Rayamajhi N."/>
            <person name="Minhas B.F."/>
            <person name="Madrigal G."/>
            <person name="Bilyk K.T."/>
            <person name="Yoon V."/>
            <person name="Hune M."/>
            <person name="Gregory S."/>
            <person name="Cheng C.H.C."/>
            <person name="Catchen J.M."/>
        </authorList>
    </citation>
    <scope>NUCLEOTIDE SEQUENCE [LARGE SCALE GENOMIC DNA]</scope>
    <source>
        <strain evidence="13">JC2023a</strain>
    </source>
</reference>
<evidence type="ECO:0000256" key="4">
    <source>
        <dbReference type="ARBA" id="ARBA00022723"/>
    </source>
</evidence>
<dbReference type="PANTHER" id="PTHR13316:SF0">
    <property type="entry name" value="ZINC FINGER CCHC DOMAIN-CONTAINING PROTEIN 8"/>
    <property type="match status" value="1"/>
</dbReference>
<name>A0AAN8CTU2_9TELE</name>
<feature type="compositionally biased region" description="Pro residues" evidence="11">
    <location>
        <begin position="451"/>
        <end position="488"/>
    </location>
</feature>
<dbReference type="Pfam" id="PF04046">
    <property type="entry name" value="PSP"/>
    <property type="match status" value="1"/>
</dbReference>
<dbReference type="EMBL" id="JAULUE010002048">
    <property type="protein sequence ID" value="KAK5910271.1"/>
    <property type="molecule type" value="Genomic_DNA"/>
</dbReference>
<evidence type="ECO:0000256" key="9">
    <source>
        <dbReference type="ARBA" id="ARBA00045870"/>
    </source>
</evidence>
<feature type="compositionally biased region" description="Low complexity" evidence="11">
    <location>
        <begin position="541"/>
        <end position="560"/>
    </location>
</feature>
<evidence type="ECO:0000256" key="3">
    <source>
        <dbReference type="ARBA" id="ARBA00022379"/>
    </source>
</evidence>
<protein>
    <recommendedName>
        <fullName evidence="3">Zinc finger CCHC domain-containing protein 8</fullName>
    </recommendedName>
    <alternativeName>
        <fullName evidence="8">TRAMP-like complex RNA-binding factor ZCCHC8</fullName>
    </alternativeName>
</protein>
<dbReference type="PROSITE" id="PS50158">
    <property type="entry name" value="ZF_CCHC"/>
    <property type="match status" value="1"/>
</dbReference>
<feature type="compositionally biased region" description="Basic and acidic residues" evidence="11">
    <location>
        <begin position="630"/>
        <end position="662"/>
    </location>
</feature>
<keyword evidence="14" id="KW-1185">Reference proteome</keyword>